<dbReference type="InterPro" id="IPR056916">
    <property type="entry name" value="NTS_TR130"/>
</dbReference>
<sequence length="1566" mass="172497">MEQPFSTSKVTVEYFDPHGVYKLLAPGLVPRLPLRNLHWQSHAGPLRSIDALHVELLTAGSTDPRTILSPDPFPALQRTNSSNARDDGFQTQIGSVTLTDAADKHAAAGQKNSTPARRHQIPGLRRTPYLKVLFVRCDDNDSYKASVRQEIRDWVKANTRASGAKKANTAENHDAFEWLILHVVIPNTVAATQPRVTGKTDAASEKSSAVPARWRTGSSTLLEKLRSDFNSSSKGGVDRVAQIRIGINDVPYDLLPRVVPAVPSGYKETGEESDNAWTDLISKIRSLILSSFDSRVSQYEEDIKEKDAQRSLPGWNFCTFFILKEGLARGFESVGLVEDALVVYDELSVGLDMVIKDQARGGSSAAANTMLNYTQELREAAVKARAEMYGDKRDSDGDNDGDNDGDGDPDGDEVVDMQASVTADTDAKETFDDIPISATKKPYRELILENNVSVFDFRCYIFARQIALLLRLGNAWSTREELLAKLKEQQESTMHGVAPRAPPPRQTENEHEDLSILAEICRRTMEFIPAVSHVMRGDILSALTAEKKSDDNSSAPSRDSAVAEIMDNLVAAFAFSIAQQILAQTSTKALPIPPSILAPPDGHEPKSSIPEPKTMMHPSRNSSLRITTGGAGAGRPPQSPNFFPGPGQNRNVSEHEVAKTNAFLKVGLEELASRRAELYVLSRNILEECGKKRGWSDGWTGVPVVGESSMVDMVEISLDADTTLTAEGEDLATKETILSLAGLNSHLLRTALDNDGDFYRLYEMLTDKALRHYTVANHTHSVQASMADLAVLKYHLRDYAAAASYFWRTTPFFGESGWSLLELSMLIMYSRCLKQLQRKDEYVKVTLKLLSKAAAAERQKQQYRSSLRLGKTDVDYPDSEAIKGLLADLLAETKTLQNTVRVPLANFFSALEVDGSLEYHVGRDSFSARLKLFSVLVDEMQLEKARVRLVSQVAGVQKEILLSLSRPTTIKPGRNRLDLSSNMVLPGIYDVDKIDFTASNLCMHYDREANKTGELLKSPKITIFHRAEALNVSLSASTHIQLDRNNTVDINLDSGWNNIVSAEVRVKAATGGMRLLTAEAKCIESSFEFSKSPTAGLFSFAAIPARETTKIRFPYTNEQEVTSVSIRIDVSYTTEHGTFTFSKTPTVPITLALGVNVQDVFKHSALFSRFTVSTASESPLRLYKSELIDSELFQADFGVPPGDSVVVFPRLPASLLYKIRRKKAVKLTPKTQKTLFLKLDYSVLGDDVLETIRENLTMTLKDTALAPYGRLLSDTIVPHFEACLGPHELERACLLGYVDTGFLSSPNIDWTSSFTALGNDADGRDLAIVLSEFIRKWQTENSRVAIQGGESKSILIPVDVPSISIVHTVDIRVDKSTVMTNQLLPATLHLKWTRVWDTTPAKDMVDLEFSYEVVAPADTWLVGGRRKGHFVIPAPESDEVGISSTEETEADIPLLLIPLREGWLPYPSIEIREVRPGSSADPSPVAGPGEVPAQQPKSAVETVSTDREAVSCETDFKNLGETIRVVADRERVTLSLDASGPGGGPLVMEVVKRVRMEAGEEERVVV</sequence>
<gene>
    <name evidence="9" type="ORF">BCR38DRAFT_430621</name>
</gene>
<evidence type="ECO:0000256" key="2">
    <source>
        <dbReference type="ARBA" id="ARBA00022448"/>
    </source>
</evidence>
<evidence type="ECO:0000259" key="8">
    <source>
        <dbReference type="Pfam" id="PF24967"/>
    </source>
</evidence>
<evidence type="ECO:0000313" key="9">
    <source>
        <dbReference type="EMBL" id="ORY66552.1"/>
    </source>
</evidence>
<dbReference type="GO" id="GO:0006891">
    <property type="term" value="P:intra-Golgi vesicle-mediated transport"/>
    <property type="evidence" value="ECO:0007669"/>
    <property type="project" value="TreeGrafter"/>
</dbReference>
<organism evidence="9 10">
    <name type="scientific">Pseudomassariella vexata</name>
    <dbReference type="NCBI Taxonomy" id="1141098"/>
    <lineage>
        <taxon>Eukaryota</taxon>
        <taxon>Fungi</taxon>
        <taxon>Dikarya</taxon>
        <taxon>Ascomycota</taxon>
        <taxon>Pezizomycotina</taxon>
        <taxon>Sordariomycetes</taxon>
        <taxon>Xylariomycetidae</taxon>
        <taxon>Amphisphaeriales</taxon>
        <taxon>Pseudomassariaceae</taxon>
        <taxon>Pseudomassariella</taxon>
    </lineage>
</organism>
<dbReference type="Pfam" id="PF23036">
    <property type="entry name" value="TRAPPC10_1st"/>
    <property type="match status" value="3"/>
</dbReference>
<dbReference type="FunCoup" id="A0A1Y2E4V8">
    <property type="interactions" value="59"/>
</dbReference>
<dbReference type="Proteomes" id="UP000193689">
    <property type="component" value="Unassembled WGS sequence"/>
</dbReference>
<dbReference type="InterPro" id="IPR022233">
    <property type="entry name" value="TRAPPC10/Trs130_C"/>
</dbReference>
<keyword evidence="10" id="KW-1185">Reference proteome</keyword>
<dbReference type="Pfam" id="PF23274">
    <property type="entry name" value="DUF7077"/>
    <property type="match status" value="1"/>
</dbReference>
<keyword evidence="3" id="KW-0333">Golgi apparatus</keyword>
<feature type="compositionally biased region" description="Acidic residues" evidence="4">
    <location>
        <begin position="397"/>
        <end position="414"/>
    </location>
</feature>
<evidence type="ECO:0000256" key="3">
    <source>
        <dbReference type="ARBA" id="ARBA00023034"/>
    </source>
</evidence>
<dbReference type="RefSeq" id="XP_040717516.1">
    <property type="nucleotide sequence ID" value="XM_040860050.1"/>
</dbReference>
<dbReference type="EMBL" id="MCFJ01000005">
    <property type="protein sequence ID" value="ORY66552.1"/>
    <property type="molecule type" value="Genomic_DNA"/>
</dbReference>
<feature type="region of interest" description="Disordered" evidence="4">
    <location>
        <begin position="490"/>
        <end position="511"/>
    </location>
</feature>
<feature type="compositionally biased region" description="Polar residues" evidence="4">
    <location>
        <begin position="77"/>
        <end position="88"/>
    </location>
</feature>
<dbReference type="STRING" id="1141098.A0A1Y2E4V8"/>
<feature type="domain" description="DUF7077" evidence="7">
    <location>
        <begin position="1028"/>
        <end position="1148"/>
    </location>
</feature>
<feature type="domain" description="TRAPPC10/Trs130 N-terminal" evidence="6">
    <location>
        <begin position="426"/>
        <end position="477"/>
    </location>
</feature>
<dbReference type="Pfam" id="PF12584">
    <property type="entry name" value="TRAPPC10"/>
    <property type="match status" value="1"/>
</dbReference>
<proteinExistence type="predicted"/>
<evidence type="ECO:0000259" key="6">
    <source>
        <dbReference type="Pfam" id="PF23036"/>
    </source>
</evidence>
<feature type="region of interest" description="Disordered" evidence="4">
    <location>
        <begin position="1474"/>
        <end position="1499"/>
    </location>
</feature>
<evidence type="ECO:0000313" key="10">
    <source>
        <dbReference type="Proteomes" id="UP000193689"/>
    </source>
</evidence>
<dbReference type="GO" id="GO:0005829">
    <property type="term" value="C:cytosol"/>
    <property type="evidence" value="ECO:0007669"/>
    <property type="project" value="GOC"/>
</dbReference>
<evidence type="ECO:0000259" key="5">
    <source>
        <dbReference type="Pfam" id="PF12584"/>
    </source>
</evidence>
<feature type="domain" description="TRAPPC10/Trs130 C-terminal" evidence="5">
    <location>
        <begin position="1357"/>
        <end position="1526"/>
    </location>
</feature>
<dbReference type="Pfam" id="PF24967">
    <property type="entry name" value="NTS_TR130"/>
    <property type="match status" value="1"/>
</dbReference>
<keyword evidence="2" id="KW-0813">Transport</keyword>
<name>A0A1Y2E4V8_9PEZI</name>
<evidence type="ECO:0000256" key="4">
    <source>
        <dbReference type="SAM" id="MobiDB-lite"/>
    </source>
</evidence>
<dbReference type="GO" id="GO:1990071">
    <property type="term" value="C:TRAPPII protein complex"/>
    <property type="evidence" value="ECO:0007669"/>
    <property type="project" value="InterPro"/>
</dbReference>
<reference evidence="9 10" key="1">
    <citation type="submission" date="2016-07" db="EMBL/GenBank/DDBJ databases">
        <title>Pervasive Adenine N6-methylation of Active Genes in Fungi.</title>
        <authorList>
            <consortium name="DOE Joint Genome Institute"/>
            <person name="Mondo S.J."/>
            <person name="Dannebaum R.O."/>
            <person name="Kuo R.C."/>
            <person name="Labutti K."/>
            <person name="Haridas S."/>
            <person name="Kuo A."/>
            <person name="Salamov A."/>
            <person name="Ahrendt S.R."/>
            <person name="Lipzen A."/>
            <person name="Sullivan W."/>
            <person name="Andreopoulos W.B."/>
            <person name="Clum A."/>
            <person name="Lindquist E."/>
            <person name="Daum C."/>
            <person name="Ramamoorthy G.K."/>
            <person name="Gryganskyi A."/>
            <person name="Culley D."/>
            <person name="Magnuson J.K."/>
            <person name="James T.Y."/>
            <person name="O'Malley M.A."/>
            <person name="Stajich J.E."/>
            <person name="Spatafora J.W."/>
            <person name="Visel A."/>
            <person name="Grigoriev I.V."/>
        </authorList>
    </citation>
    <scope>NUCLEOTIDE SEQUENCE [LARGE SCALE GENOMIC DNA]</scope>
    <source>
        <strain evidence="9 10">CBS 129021</strain>
    </source>
</reference>
<dbReference type="PANTHER" id="PTHR13251">
    <property type="entry name" value="EPILEPSY HOLOPROSENCEPHALY CANDIDATE 1/TMEM1"/>
    <property type="match status" value="1"/>
</dbReference>
<comment type="caution">
    <text evidence="9">The sequence shown here is derived from an EMBL/GenBank/DDBJ whole genome shotgun (WGS) entry which is preliminary data.</text>
</comment>
<dbReference type="OrthoDB" id="10256906at2759"/>
<dbReference type="Pfam" id="PF24965">
    <property type="entry name" value="TRS130_4HB"/>
    <property type="match status" value="1"/>
</dbReference>
<dbReference type="InterPro" id="IPR056913">
    <property type="entry name" value="TRAPPC10/Trs130_N"/>
</dbReference>
<protein>
    <submittedName>
        <fullName evidence="9">Trafficking protein particle complex subunit 10</fullName>
    </submittedName>
</protein>
<feature type="region of interest" description="Disordered" evidence="4">
    <location>
        <begin position="63"/>
        <end position="88"/>
    </location>
</feature>
<dbReference type="GeneID" id="63776262"/>
<evidence type="ECO:0000256" key="1">
    <source>
        <dbReference type="ARBA" id="ARBA00004555"/>
    </source>
</evidence>
<feature type="domain" description="Trs130 NTS" evidence="8">
    <location>
        <begin position="744"/>
        <end position="845"/>
    </location>
</feature>
<feature type="region of interest" description="Disordered" evidence="4">
    <location>
        <begin position="595"/>
        <end position="651"/>
    </location>
</feature>
<dbReference type="InterPro" id="IPR045126">
    <property type="entry name" value="TRAPPC10/Trs130"/>
</dbReference>
<dbReference type="InterPro" id="IPR055505">
    <property type="entry name" value="DUF7077"/>
</dbReference>
<feature type="region of interest" description="Disordered" evidence="4">
    <location>
        <begin position="389"/>
        <end position="414"/>
    </location>
</feature>
<dbReference type="GO" id="GO:0034498">
    <property type="term" value="P:early endosome to Golgi transport"/>
    <property type="evidence" value="ECO:0007669"/>
    <property type="project" value="TreeGrafter"/>
</dbReference>
<feature type="domain" description="TRAPPC10/Trs130 N-terminal" evidence="6">
    <location>
        <begin position="269"/>
        <end position="384"/>
    </location>
</feature>
<feature type="domain" description="TRAPPC10/Trs130 N-terminal" evidence="6">
    <location>
        <begin position="114"/>
        <end position="243"/>
    </location>
</feature>
<dbReference type="InParanoid" id="A0A1Y2E4V8"/>
<comment type="subcellular location">
    <subcellularLocation>
        <location evidence="1">Golgi apparatus</location>
    </subcellularLocation>
</comment>
<accession>A0A1Y2E4V8</accession>
<dbReference type="PANTHER" id="PTHR13251:SF3">
    <property type="entry name" value="TRAFFICKING PROTEIN PARTICLE COMPLEX SUBUNIT 10"/>
    <property type="match status" value="1"/>
</dbReference>
<evidence type="ECO:0000259" key="7">
    <source>
        <dbReference type="Pfam" id="PF23274"/>
    </source>
</evidence>